<sequence>MVVAAGMVSPDLDGSQNVVIFCTPQQNNFILKVMNPWMFRKCLEQPDDIAFTVDTEFPSGSEPPSPNCAVFSEEETLYVSQFQTWQSVYFSESHKAFQERAAKENSLKQGLL</sequence>
<reference evidence="1" key="1">
    <citation type="submission" date="2023-08" db="EMBL/GenBank/DDBJ databases">
        <authorList>
            <person name="Alioto T."/>
            <person name="Alioto T."/>
            <person name="Gomez Garrido J."/>
        </authorList>
    </citation>
    <scope>NUCLEOTIDE SEQUENCE</scope>
</reference>
<evidence type="ECO:0000313" key="2">
    <source>
        <dbReference type="Proteomes" id="UP001162480"/>
    </source>
</evidence>
<organism evidence="1 2">
    <name type="scientific">Octopus vulgaris</name>
    <name type="common">Common octopus</name>
    <dbReference type="NCBI Taxonomy" id="6645"/>
    <lineage>
        <taxon>Eukaryota</taxon>
        <taxon>Metazoa</taxon>
        <taxon>Spiralia</taxon>
        <taxon>Lophotrochozoa</taxon>
        <taxon>Mollusca</taxon>
        <taxon>Cephalopoda</taxon>
        <taxon>Coleoidea</taxon>
        <taxon>Octopodiformes</taxon>
        <taxon>Octopoda</taxon>
        <taxon>Incirrata</taxon>
        <taxon>Octopodidae</taxon>
        <taxon>Octopus</taxon>
    </lineage>
</organism>
<evidence type="ECO:0000313" key="1">
    <source>
        <dbReference type="EMBL" id="CAI9738522.1"/>
    </source>
</evidence>
<accession>A0AA36BRF0</accession>
<dbReference type="AlphaFoldDB" id="A0AA36BRF0"/>
<gene>
    <name evidence="1" type="ORF">OCTVUL_1B011194</name>
</gene>
<protein>
    <submittedName>
        <fullName evidence="1">Uncharacterized protein</fullName>
    </submittedName>
</protein>
<dbReference type="Proteomes" id="UP001162480">
    <property type="component" value="Chromosome 21"/>
</dbReference>
<name>A0AA36BRF0_OCTVU</name>
<proteinExistence type="predicted"/>
<dbReference type="EMBL" id="OX597834">
    <property type="protein sequence ID" value="CAI9738522.1"/>
    <property type="molecule type" value="Genomic_DNA"/>
</dbReference>
<keyword evidence="2" id="KW-1185">Reference proteome</keyword>